<dbReference type="Proteomes" id="UP000054279">
    <property type="component" value="Unassembled WGS sequence"/>
</dbReference>
<dbReference type="AlphaFoldDB" id="A0A0C9VXU7"/>
<organism evidence="1 2">
    <name type="scientific">Sphaerobolus stellatus (strain SS14)</name>
    <dbReference type="NCBI Taxonomy" id="990650"/>
    <lineage>
        <taxon>Eukaryota</taxon>
        <taxon>Fungi</taxon>
        <taxon>Dikarya</taxon>
        <taxon>Basidiomycota</taxon>
        <taxon>Agaricomycotina</taxon>
        <taxon>Agaricomycetes</taxon>
        <taxon>Phallomycetidae</taxon>
        <taxon>Geastrales</taxon>
        <taxon>Sphaerobolaceae</taxon>
        <taxon>Sphaerobolus</taxon>
    </lineage>
</organism>
<dbReference type="HOGENOM" id="CLU_2086323_0_0_1"/>
<sequence length="117" mass="13021">MQSANSSTFTSVYAIPLRAIKDIILNKLVAPILSVALVLAQPLAVGVRSPYFFICDESSIAPSVSWVRTKCNEHYRRSMNLIAVLIWEYQGLTQRPVYTLGRSRLKGLSSAQFFGDP</sequence>
<evidence type="ECO:0000313" key="1">
    <source>
        <dbReference type="EMBL" id="KIJ43765.1"/>
    </source>
</evidence>
<gene>
    <name evidence="1" type="ORF">M422DRAFT_253018</name>
</gene>
<evidence type="ECO:0000313" key="2">
    <source>
        <dbReference type="Proteomes" id="UP000054279"/>
    </source>
</evidence>
<reference evidence="1 2" key="1">
    <citation type="submission" date="2014-06" db="EMBL/GenBank/DDBJ databases">
        <title>Evolutionary Origins and Diversification of the Mycorrhizal Mutualists.</title>
        <authorList>
            <consortium name="DOE Joint Genome Institute"/>
            <consortium name="Mycorrhizal Genomics Consortium"/>
            <person name="Kohler A."/>
            <person name="Kuo A."/>
            <person name="Nagy L.G."/>
            <person name="Floudas D."/>
            <person name="Copeland A."/>
            <person name="Barry K.W."/>
            <person name="Cichocki N."/>
            <person name="Veneault-Fourrey C."/>
            <person name="LaButti K."/>
            <person name="Lindquist E.A."/>
            <person name="Lipzen A."/>
            <person name="Lundell T."/>
            <person name="Morin E."/>
            <person name="Murat C."/>
            <person name="Riley R."/>
            <person name="Ohm R."/>
            <person name="Sun H."/>
            <person name="Tunlid A."/>
            <person name="Henrissat B."/>
            <person name="Grigoriev I.V."/>
            <person name="Hibbett D.S."/>
            <person name="Martin F."/>
        </authorList>
    </citation>
    <scope>NUCLEOTIDE SEQUENCE [LARGE SCALE GENOMIC DNA]</scope>
    <source>
        <strain evidence="1 2">SS14</strain>
    </source>
</reference>
<name>A0A0C9VXU7_SPHS4</name>
<proteinExistence type="predicted"/>
<accession>A0A0C9VXU7</accession>
<protein>
    <submittedName>
        <fullName evidence="1">Uncharacterized protein</fullName>
    </submittedName>
</protein>
<dbReference type="EMBL" id="KN837121">
    <property type="protein sequence ID" value="KIJ43765.1"/>
    <property type="molecule type" value="Genomic_DNA"/>
</dbReference>
<keyword evidence="2" id="KW-1185">Reference proteome</keyword>